<evidence type="ECO:0000256" key="2">
    <source>
        <dbReference type="PROSITE-ProRule" id="PRU00124"/>
    </source>
</evidence>
<evidence type="ECO:0000313" key="3">
    <source>
        <dbReference type="EMBL" id="GMS85351.1"/>
    </source>
</evidence>
<evidence type="ECO:0000256" key="1">
    <source>
        <dbReference type="ARBA" id="ARBA00023157"/>
    </source>
</evidence>
<accession>A0AAV5SQ84</accession>
<dbReference type="Proteomes" id="UP001432027">
    <property type="component" value="Unassembled WGS sequence"/>
</dbReference>
<dbReference type="CDD" id="cd00112">
    <property type="entry name" value="LDLa"/>
    <property type="match status" value="1"/>
</dbReference>
<dbReference type="InterPro" id="IPR002172">
    <property type="entry name" value="LDrepeatLR_classA_rpt"/>
</dbReference>
<dbReference type="AlphaFoldDB" id="A0AAV5SQ84"/>
<feature type="disulfide bond" evidence="2">
    <location>
        <begin position="21"/>
        <end position="36"/>
    </location>
</feature>
<dbReference type="Pfam" id="PF00057">
    <property type="entry name" value="Ldl_recept_a"/>
    <property type="match status" value="1"/>
</dbReference>
<comment type="caution">
    <text evidence="2">Lacks conserved residue(s) required for the propagation of feature annotation.</text>
</comment>
<gene>
    <name evidence="3" type="ORF">PENTCL1PPCAC_7526</name>
</gene>
<dbReference type="PROSITE" id="PS50068">
    <property type="entry name" value="LDLRA_2"/>
    <property type="match status" value="1"/>
</dbReference>
<keyword evidence="1 2" id="KW-1015">Disulfide bond</keyword>
<keyword evidence="4" id="KW-1185">Reference proteome</keyword>
<dbReference type="SUPFAM" id="SSF57424">
    <property type="entry name" value="LDL receptor-like module"/>
    <property type="match status" value="1"/>
</dbReference>
<protein>
    <recommendedName>
        <fullName evidence="5">Lipoprotein receptor</fullName>
    </recommendedName>
</protein>
<evidence type="ECO:0008006" key="5">
    <source>
        <dbReference type="Google" id="ProtNLM"/>
    </source>
</evidence>
<feature type="non-terminal residue" evidence="3">
    <location>
        <position position="99"/>
    </location>
</feature>
<reference evidence="3" key="1">
    <citation type="submission" date="2023-10" db="EMBL/GenBank/DDBJ databases">
        <title>Genome assembly of Pristionchus species.</title>
        <authorList>
            <person name="Yoshida K."/>
            <person name="Sommer R.J."/>
        </authorList>
    </citation>
    <scope>NUCLEOTIDE SEQUENCE</scope>
    <source>
        <strain evidence="3">RS0144</strain>
    </source>
</reference>
<organism evidence="3 4">
    <name type="scientific">Pristionchus entomophagus</name>
    <dbReference type="NCBI Taxonomy" id="358040"/>
    <lineage>
        <taxon>Eukaryota</taxon>
        <taxon>Metazoa</taxon>
        <taxon>Ecdysozoa</taxon>
        <taxon>Nematoda</taxon>
        <taxon>Chromadorea</taxon>
        <taxon>Rhabditida</taxon>
        <taxon>Rhabditina</taxon>
        <taxon>Diplogasteromorpha</taxon>
        <taxon>Diplogasteroidea</taxon>
        <taxon>Neodiplogasteridae</taxon>
        <taxon>Pristionchus</taxon>
    </lineage>
</organism>
<proteinExistence type="predicted"/>
<dbReference type="InterPro" id="IPR036055">
    <property type="entry name" value="LDL_receptor-like_sf"/>
</dbReference>
<evidence type="ECO:0000313" key="4">
    <source>
        <dbReference type="Proteomes" id="UP001432027"/>
    </source>
</evidence>
<dbReference type="EMBL" id="BTSX01000002">
    <property type="protein sequence ID" value="GMS85351.1"/>
    <property type="molecule type" value="Genomic_DNA"/>
</dbReference>
<name>A0AAV5SQ84_9BILA</name>
<feature type="non-terminal residue" evidence="3">
    <location>
        <position position="1"/>
    </location>
</feature>
<dbReference type="SMART" id="SM00192">
    <property type="entry name" value="LDLa"/>
    <property type="match status" value="1"/>
</dbReference>
<sequence length="99" mass="10527">RGPNFALCKEDLRCIRRSDVCDGYIDCEDASDEQGCPTACGETPAASLEIVDCGTLTSPEIHLLSDVCAGSAPHCDHCRGKCDSRLAFMCADGICIKKA</sequence>
<dbReference type="Gene3D" id="4.10.400.10">
    <property type="entry name" value="Low-density Lipoprotein Receptor"/>
    <property type="match status" value="1"/>
</dbReference>
<comment type="caution">
    <text evidence="3">The sequence shown here is derived from an EMBL/GenBank/DDBJ whole genome shotgun (WGS) entry which is preliminary data.</text>
</comment>